<protein>
    <submittedName>
        <fullName evidence="2">Uncharacterized protein</fullName>
    </submittedName>
</protein>
<dbReference type="EMBL" id="FZQA01000004">
    <property type="protein sequence ID" value="SNT74070.1"/>
    <property type="molecule type" value="Genomic_DNA"/>
</dbReference>
<accession>A0A239PV75</accession>
<evidence type="ECO:0000256" key="1">
    <source>
        <dbReference type="SAM" id="Phobius"/>
    </source>
</evidence>
<evidence type="ECO:0000313" key="3">
    <source>
        <dbReference type="Proteomes" id="UP000198346"/>
    </source>
</evidence>
<reference evidence="2 3" key="1">
    <citation type="submission" date="2017-07" db="EMBL/GenBank/DDBJ databases">
        <authorList>
            <person name="Sun Z.S."/>
            <person name="Albrecht U."/>
            <person name="Echele G."/>
            <person name="Lee C.C."/>
        </authorList>
    </citation>
    <scope>NUCLEOTIDE SEQUENCE [LARGE SCALE GENOMIC DNA]</scope>
    <source>
        <strain evidence="2 3">CGMCC 1.12710</strain>
    </source>
</reference>
<keyword evidence="1" id="KW-1133">Transmembrane helix</keyword>
<dbReference type="RefSeq" id="WP_089412450.1">
    <property type="nucleotide sequence ID" value="NZ_FZQA01000004.1"/>
</dbReference>
<feature type="transmembrane region" description="Helical" evidence="1">
    <location>
        <begin position="41"/>
        <end position="63"/>
    </location>
</feature>
<keyword evidence="3" id="KW-1185">Reference proteome</keyword>
<name>A0A239PV75_9PROT</name>
<dbReference type="AlphaFoldDB" id="A0A239PV75"/>
<keyword evidence="1" id="KW-0472">Membrane</keyword>
<gene>
    <name evidence="2" type="ORF">SAMN06297382_1974</name>
</gene>
<keyword evidence="1" id="KW-0812">Transmembrane</keyword>
<evidence type="ECO:0000313" key="2">
    <source>
        <dbReference type="EMBL" id="SNT74070.1"/>
    </source>
</evidence>
<sequence length="92" mass="10173">MAGKRVLTVLAWLSLFGAFVWTAHNLIVFVVCVSGTCRSDTWIALVGVAAMTGGLWLLTVFLFRMKSRRRYGVKPLFAIHVPLIPAKAGIHF</sequence>
<dbReference type="Proteomes" id="UP000198346">
    <property type="component" value="Unassembled WGS sequence"/>
</dbReference>
<proteinExistence type="predicted"/>
<organism evidence="2 3">
    <name type="scientific">Amphiplicatus metriothermophilus</name>
    <dbReference type="NCBI Taxonomy" id="1519374"/>
    <lineage>
        <taxon>Bacteria</taxon>
        <taxon>Pseudomonadati</taxon>
        <taxon>Pseudomonadota</taxon>
        <taxon>Alphaproteobacteria</taxon>
        <taxon>Parvularculales</taxon>
        <taxon>Parvularculaceae</taxon>
        <taxon>Amphiplicatus</taxon>
    </lineage>
</organism>